<dbReference type="EMBL" id="JAZDUA010000128">
    <property type="protein sequence ID" value="KAK7867025.1"/>
    <property type="molecule type" value="Genomic_DNA"/>
</dbReference>
<evidence type="ECO:0000256" key="4">
    <source>
        <dbReference type="ARBA" id="ARBA00023136"/>
    </source>
</evidence>
<evidence type="ECO:0000256" key="1">
    <source>
        <dbReference type="ARBA" id="ARBA00004141"/>
    </source>
</evidence>
<dbReference type="Pfam" id="PF03798">
    <property type="entry name" value="TRAM_LAG1_CLN8"/>
    <property type="match status" value="1"/>
</dbReference>
<dbReference type="InterPro" id="IPR006634">
    <property type="entry name" value="TLC-dom"/>
</dbReference>
<dbReference type="PROSITE" id="PS50922">
    <property type="entry name" value="TLC"/>
    <property type="match status" value="1"/>
</dbReference>
<dbReference type="InterPro" id="IPR042512">
    <property type="entry name" value="TLCD5"/>
</dbReference>
<evidence type="ECO:0000256" key="3">
    <source>
        <dbReference type="ARBA" id="ARBA00022989"/>
    </source>
</evidence>
<evidence type="ECO:0000256" key="6">
    <source>
        <dbReference type="SAM" id="Phobius"/>
    </source>
</evidence>
<feature type="transmembrane region" description="Helical" evidence="6">
    <location>
        <begin position="191"/>
        <end position="212"/>
    </location>
</feature>
<accession>A0AAN9VL97</accession>
<proteinExistence type="predicted"/>
<dbReference type="Proteomes" id="UP001378592">
    <property type="component" value="Unassembled WGS sequence"/>
</dbReference>
<evidence type="ECO:0000313" key="9">
    <source>
        <dbReference type="Proteomes" id="UP001378592"/>
    </source>
</evidence>
<evidence type="ECO:0000256" key="5">
    <source>
        <dbReference type="PROSITE-ProRule" id="PRU00205"/>
    </source>
</evidence>
<keyword evidence="2 5" id="KW-0812">Transmembrane</keyword>
<reference evidence="8 9" key="1">
    <citation type="submission" date="2024-03" db="EMBL/GenBank/DDBJ databases">
        <title>The genome assembly and annotation of the cricket Gryllus longicercus Weissman &amp; Gray.</title>
        <authorList>
            <person name="Szrajer S."/>
            <person name="Gray D."/>
            <person name="Ylla G."/>
        </authorList>
    </citation>
    <scope>NUCLEOTIDE SEQUENCE [LARGE SCALE GENOMIC DNA]</scope>
    <source>
        <strain evidence="8">DAG 2021-001</strain>
        <tissue evidence="8">Whole body minus gut</tissue>
    </source>
</reference>
<gene>
    <name evidence="8" type="ORF">R5R35_005668</name>
</gene>
<dbReference type="PANTHER" id="PTHR31898">
    <property type="entry name" value="TRANSMEMBRANE PROTEIN 136"/>
    <property type="match status" value="1"/>
</dbReference>
<organism evidence="8 9">
    <name type="scientific">Gryllus longicercus</name>
    <dbReference type="NCBI Taxonomy" id="2509291"/>
    <lineage>
        <taxon>Eukaryota</taxon>
        <taxon>Metazoa</taxon>
        <taxon>Ecdysozoa</taxon>
        <taxon>Arthropoda</taxon>
        <taxon>Hexapoda</taxon>
        <taxon>Insecta</taxon>
        <taxon>Pterygota</taxon>
        <taxon>Neoptera</taxon>
        <taxon>Polyneoptera</taxon>
        <taxon>Orthoptera</taxon>
        <taxon>Ensifera</taxon>
        <taxon>Gryllidea</taxon>
        <taxon>Grylloidea</taxon>
        <taxon>Gryllidae</taxon>
        <taxon>Gryllinae</taxon>
        <taxon>Gryllus</taxon>
    </lineage>
</organism>
<feature type="domain" description="TLC" evidence="7">
    <location>
        <begin position="26"/>
        <end position="225"/>
    </location>
</feature>
<evidence type="ECO:0000259" key="7">
    <source>
        <dbReference type="PROSITE" id="PS50922"/>
    </source>
</evidence>
<keyword evidence="9" id="KW-1185">Reference proteome</keyword>
<feature type="transmembrane region" description="Helical" evidence="6">
    <location>
        <begin position="151"/>
        <end position="171"/>
    </location>
</feature>
<comment type="subcellular location">
    <subcellularLocation>
        <location evidence="1">Membrane</location>
        <topology evidence="1">Multi-pass membrane protein</topology>
    </subcellularLocation>
</comment>
<dbReference type="SMART" id="SM00724">
    <property type="entry name" value="TLC"/>
    <property type="match status" value="1"/>
</dbReference>
<feature type="transmembrane region" description="Helical" evidence="6">
    <location>
        <begin position="68"/>
        <end position="90"/>
    </location>
</feature>
<keyword evidence="3 6" id="KW-1133">Transmembrane helix</keyword>
<protein>
    <recommendedName>
        <fullName evidence="7">TLC domain-containing protein</fullName>
    </recommendedName>
</protein>
<sequence length="232" mass="26608">MLLLWGVLVCASAWTSLYYVIKNIFKLESEWACRLLTACHATIVTTLGGFSCYYGPWPFTDPGGPNTLMQITTLIICLGYFLFDFIWCIYHQTEGVTMLIHHAVSIYAISRILMKGVSGTEAVAGIAGLEMTNPFLQLRWFLRSLGYKDTLAFVIVEISFMLMFFFMRILGGGYLFYKIILHPKPDCESKALAGAFYVISWFFMIYITQYFYAKYCCKSRLKENEKEAKKVT</sequence>
<dbReference type="AlphaFoldDB" id="A0AAN9VL97"/>
<dbReference type="GO" id="GO:0016020">
    <property type="term" value="C:membrane"/>
    <property type="evidence" value="ECO:0007669"/>
    <property type="project" value="UniProtKB-SubCell"/>
</dbReference>
<keyword evidence="4 5" id="KW-0472">Membrane</keyword>
<evidence type="ECO:0000313" key="8">
    <source>
        <dbReference type="EMBL" id="KAK7867025.1"/>
    </source>
</evidence>
<evidence type="ECO:0000256" key="2">
    <source>
        <dbReference type="ARBA" id="ARBA00022692"/>
    </source>
</evidence>
<dbReference type="PANTHER" id="PTHR31898:SF1">
    <property type="entry name" value="TLC DOMAIN-CONTAINING PROTEIN 5"/>
    <property type="match status" value="1"/>
</dbReference>
<name>A0AAN9VL97_9ORTH</name>
<comment type="caution">
    <text evidence="8">The sequence shown here is derived from an EMBL/GenBank/DDBJ whole genome shotgun (WGS) entry which is preliminary data.</text>
</comment>